<evidence type="ECO:0000313" key="8">
    <source>
        <dbReference type="EMBL" id="KRM33323.1"/>
    </source>
</evidence>
<dbReference type="Pfam" id="PF02322">
    <property type="entry name" value="Cyt_bd_oxida_II"/>
    <property type="match status" value="1"/>
</dbReference>
<dbReference type="GO" id="GO:0070069">
    <property type="term" value="C:cytochrome complex"/>
    <property type="evidence" value="ECO:0007669"/>
    <property type="project" value="TreeGrafter"/>
</dbReference>
<name>A0A0R1XZB6_9LACO</name>
<keyword evidence="9" id="KW-1185">Reference proteome</keyword>
<dbReference type="RefSeq" id="WP_057002636.1">
    <property type="nucleotide sequence ID" value="NZ_AZGA01000054.1"/>
</dbReference>
<proteinExistence type="inferred from homology"/>
<dbReference type="PANTHER" id="PTHR43141:SF4">
    <property type="entry name" value="CYTOCHROME BD2 SUBUNIT II"/>
    <property type="match status" value="1"/>
</dbReference>
<feature type="transmembrane region" description="Helical" evidence="7">
    <location>
        <begin position="299"/>
        <end position="319"/>
    </location>
</feature>
<keyword evidence="4 7" id="KW-0812">Transmembrane</keyword>
<dbReference type="STRING" id="1423734.FC83_GL002890"/>
<evidence type="ECO:0000256" key="7">
    <source>
        <dbReference type="SAM" id="Phobius"/>
    </source>
</evidence>
<dbReference type="GO" id="GO:0009055">
    <property type="term" value="F:electron transfer activity"/>
    <property type="evidence" value="ECO:0007669"/>
    <property type="project" value="TreeGrafter"/>
</dbReference>
<organism evidence="8 9">
    <name type="scientific">Agrilactobacillus composti DSM 18527 = JCM 14202</name>
    <dbReference type="NCBI Taxonomy" id="1423734"/>
    <lineage>
        <taxon>Bacteria</taxon>
        <taxon>Bacillati</taxon>
        <taxon>Bacillota</taxon>
        <taxon>Bacilli</taxon>
        <taxon>Lactobacillales</taxon>
        <taxon>Lactobacillaceae</taxon>
        <taxon>Agrilactobacillus</taxon>
    </lineage>
</organism>
<dbReference type="NCBIfam" id="TIGR00203">
    <property type="entry name" value="cydB"/>
    <property type="match status" value="1"/>
</dbReference>
<evidence type="ECO:0000256" key="3">
    <source>
        <dbReference type="ARBA" id="ARBA00022475"/>
    </source>
</evidence>
<feature type="transmembrane region" description="Helical" evidence="7">
    <location>
        <begin position="256"/>
        <end position="279"/>
    </location>
</feature>
<evidence type="ECO:0000256" key="2">
    <source>
        <dbReference type="ARBA" id="ARBA00007543"/>
    </source>
</evidence>
<comment type="caution">
    <text evidence="8">The sequence shown here is derived from an EMBL/GenBank/DDBJ whole genome shotgun (WGS) entry which is preliminary data.</text>
</comment>
<evidence type="ECO:0000256" key="1">
    <source>
        <dbReference type="ARBA" id="ARBA00004651"/>
    </source>
</evidence>
<comment type="similarity">
    <text evidence="2">Belongs to the cytochrome ubiquinol oxidase subunit 2 family.</text>
</comment>
<reference evidence="8 9" key="1">
    <citation type="journal article" date="2015" name="Genome Announc.">
        <title>Expanding the biotechnology potential of lactobacilli through comparative genomics of 213 strains and associated genera.</title>
        <authorList>
            <person name="Sun Z."/>
            <person name="Harris H.M."/>
            <person name="McCann A."/>
            <person name="Guo C."/>
            <person name="Argimon S."/>
            <person name="Zhang W."/>
            <person name="Yang X."/>
            <person name="Jeffery I.B."/>
            <person name="Cooney J.C."/>
            <person name="Kagawa T.F."/>
            <person name="Liu W."/>
            <person name="Song Y."/>
            <person name="Salvetti E."/>
            <person name="Wrobel A."/>
            <person name="Rasinkangas P."/>
            <person name="Parkhill J."/>
            <person name="Rea M.C."/>
            <person name="O'Sullivan O."/>
            <person name="Ritari J."/>
            <person name="Douillard F.P."/>
            <person name="Paul Ross R."/>
            <person name="Yang R."/>
            <person name="Briner A.E."/>
            <person name="Felis G.E."/>
            <person name="de Vos W.M."/>
            <person name="Barrangou R."/>
            <person name="Klaenhammer T.R."/>
            <person name="Caufield P.W."/>
            <person name="Cui Y."/>
            <person name="Zhang H."/>
            <person name="O'Toole P.W."/>
        </authorList>
    </citation>
    <scope>NUCLEOTIDE SEQUENCE [LARGE SCALE GENOMIC DNA]</scope>
    <source>
        <strain evidence="8 9">DSM 18527</strain>
    </source>
</reference>
<feature type="transmembrane region" description="Helical" evidence="7">
    <location>
        <begin position="230"/>
        <end position="249"/>
    </location>
</feature>
<evidence type="ECO:0000256" key="6">
    <source>
        <dbReference type="ARBA" id="ARBA00023136"/>
    </source>
</evidence>
<dbReference type="GO" id="GO:0016682">
    <property type="term" value="F:oxidoreductase activity, acting on diphenols and related substances as donors, oxygen as acceptor"/>
    <property type="evidence" value="ECO:0007669"/>
    <property type="project" value="TreeGrafter"/>
</dbReference>
<keyword evidence="3" id="KW-1003">Cell membrane</keyword>
<feature type="transmembrane region" description="Helical" evidence="7">
    <location>
        <begin position="6"/>
        <end position="39"/>
    </location>
</feature>
<dbReference type="PANTHER" id="PTHR43141">
    <property type="entry name" value="CYTOCHROME BD2 SUBUNIT II"/>
    <property type="match status" value="1"/>
</dbReference>
<feature type="transmembrane region" description="Helical" evidence="7">
    <location>
        <begin position="117"/>
        <end position="138"/>
    </location>
</feature>
<dbReference type="GO" id="GO:0005886">
    <property type="term" value="C:plasma membrane"/>
    <property type="evidence" value="ECO:0007669"/>
    <property type="project" value="UniProtKB-SubCell"/>
</dbReference>
<accession>A0A0R1XZB6</accession>
<evidence type="ECO:0000256" key="4">
    <source>
        <dbReference type="ARBA" id="ARBA00022692"/>
    </source>
</evidence>
<feature type="transmembrane region" description="Helical" evidence="7">
    <location>
        <begin position="158"/>
        <end position="179"/>
    </location>
</feature>
<dbReference type="PATRIC" id="fig|1423734.3.peg.2940"/>
<evidence type="ECO:0000256" key="5">
    <source>
        <dbReference type="ARBA" id="ARBA00022989"/>
    </source>
</evidence>
<keyword evidence="6 7" id="KW-0472">Membrane</keyword>
<gene>
    <name evidence="8" type="ORF">FC83_GL002890</name>
</gene>
<dbReference type="Proteomes" id="UP000051236">
    <property type="component" value="Unassembled WGS sequence"/>
</dbReference>
<dbReference type="InterPro" id="IPR003317">
    <property type="entry name" value="Cyt-d_oxidase_su2"/>
</dbReference>
<dbReference type="EMBL" id="AZGA01000054">
    <property type="protein sequence ID" value="KRM33323.1"/>
    <property type="molecule type" value="Genomic_DNA"/>
</dbReference>
<dbReference type="AlphaFoldDB" id="A0A0R1XZB6"/>
<keyword evidence="5 7" id="KW-1133">Transmembrane helix</keyword>
<feature type="transmembrane region" description="Helical" evidence="7">
    <location>
        <begin position="85"/>
        <end position="105"/>
    </location>
</feature>
<protein>
    <submittedName>
        <fullName evidence="8">Cytochrome bd-type quinol oxidase, fusion of subunit 1 and subunit 2</fullName>
    </submittedName>
</protein>
<evidence type="ECO:0000313" key="9">
    <source>
        <dbReference type="Proteomes" id="UP000051236"/>
    </source>
</evidence>
<sequence>MTNVTHLQVIFMAVIAVEIMLFFVMNGTDFGAGIATAFVKDQQDRNEIVKTSEPVWGGNETWIVAGLALMFGTFPGWYAALESGYYLFFIGILFFFILRGVAFDYRNSWQKTFYNRFWDWGLFLGSLLPPFLFGIILSSMVSGVPMKDGFVYAGFGDVVTLFSLLGGILAVVLSINIGLSRVIKKVSDPLVAKLQPILRIVNIIIYPLAVLFIILLPFKTNFFSNRPAGVTVLLIVMVVALVAQTWLLTKHPKANFWLAAVVMGAFALTIFVGLFPNLIISTTGPNLTAPMAASGRESLLWAAWLMGFAMPIMIIVQAYSYHLINKFYNTPASPMTY</sequence>
<feature type="transmembrane region" description="Helical" evidence="7">
    <location>
        <begin position="200"/>
        <end position="218"/>
    </location>
</feature>
<comment type="subcellular location">
    <subcellularLocation>
        <location evidence="1">Cell membrane</location>
        <topology evidence="1">Multi-pass membrane protein</topology>
    </subcellularLocation>
</comment>
<dbReference type="GO" id="GO:0019646">
    <property type="term" value="P:aerobic electron transport chain"/>
    <property type="evidence" value="ECO:0007669"/>
    <property type="project" value="TreeGrafter"/>
</dbReference>
<dbReference type="eggNOG" id="COG1294">
    <property type="taxonomic scope" value="Bacteria"/>
</dbReference>